<reference evidence="1 2" key="1">
    <citation type="submission" date="2019-02" db="EMBL/GenBank/DDBJ databases">
        <title>Genomic Encyclopedia of Type Strains, Phase IV (KMG-IV): sequencing the most valuable type-strain genomes for metagenomic binning, comparative biology and taxonomic classification.</title>
        <authorList>
            <person name="Goeker M."/>
        </authorList>
    </citation>
    <scope>NUCLEOTIDE SEQUENCE [LARGE SCALE GENOMIC DNA]</scope>
    <source>
        <strain evidence="1 2">DSM 101727</strain>
    </source>
</reference>
<evidence type="ECO:0008006" key="3">
    <source>
        <dbReference type="Google" id="ProtNLM"/>
    </source>
</evidence>
<proteinExistence type="predicted"/>
<dbReference type="RefSeq" id="WP_130346527.1">
    <property type="nucleotide sequence ID" value="NZ_SGWQ01000009.1"/>
</dbReference>
<sequence>MDAFYKVMDLPAAAPEVLAEFDTLPFDPYTGGRQRYRRFSQYRLSWQTETESWSMERLPHRPFLQPKAVNTFVGGVPRELEPLRIDPTPQIDAAAKGIGLDTEHDWHSNVHQCRVVVGPDVEGVSVPEGPHRDGHDYAMLVVFDRKNITGGENQLMPMGGGEPFFRVTLQANQAIAFDDTNMWHTATDLESLDGGPGHRDLWIVVFNRWDRRKYGEEYEKAAMEETAAS</sequence>
<name>A0A4Q7KK01_9PSEU</name>
<gene>
    <name evidence="1" type="ORF">EV193_10913</name>
</gene>
<evidence type="ECO:0000313" key="2">
    <source>
        <dbReference type="Proteomes" id="UP000294257"/>
    </source>
</evidence>
<keyword evidence="2" id="KW-1185">Reference proteome</keyword>
<dbReference type="Proteomes" id="UP000294257">
    <property type="component" value="Unassembled WGS sequence"/>
</dbReference>
<dbReference type="AlphaFoldDB" id="A0A4Q7KK01"/>
<protein>
    <recommendedName>
        <fullName evidence="3">2-oxoglutarate-Fe(II)-dependent oxygenase superfamily protein</fullName>
    </recommendedName>
</protein>
<dbReference type="Gene3D" id="2.60.120.620">
    <property type="entry name" value="q2cbj1_9rhob like domain"/>
    <property type="match status" value="1"/>
</dbReference>
<dbReference type="EMBL" id="SGWQ01000009">
    <property type="protein sequence ID" value="RZS34226.1"/>
    <property type="molecule type" value="Genomic_DNA"/>
</dbReference>
<organism evidence="1 2">
    <name type="scientific">Herbihabitans rhizosphaerae</name>
    <dbReference type="NCBI Taxonomy" id="1872711"/>
    <lineage>
        <taxon>Bacteria</taxon>
        <taxon>Bacillati</taxon>
        <taxon>Actinomycetota</taxon>
        <taxon>Actinomycetes</taxon>
        <taxon>Pseudonocardiales</taxon>
        <taxon>Pseudonocardiaceae</taxon>
        <taxon>Herbihabitans</taxon>
    </lineage>
</organism>
<dbReference type="InterPro" id="IPR018724">
    <property type="entry name" value="2OG-Fe_dioxygenase"/>
</dbReference>
<dbReference type="OrthoDB" id="6681382at2"/>
<dbReference type="GO" id="GO:0051213">
    <property type="term" value="F:dioxygenase activity"/>
    <property type="evidence" value="ECO:0007669"/>
    <property type="project" value="InterPro"/>
</dbReference>
<comment type="caution">
    <text evidence="1">The sequence shown here is derived from an EMBL/GenBank/DDBJ whole genome shotgun (WGS) entry which is preliminary data.</text>
</comment>
<evidence type="ECO:0000313" key="1">
    <source>
        <dbReference type="EMBL" id="RZS34226.1"/>
    </source>
</evidence>
<accession>A0A4Q7KK01</accession>
<dbReference type="Pfam" id="PF10014">
    <property type="entry name" value="2OG-Fe_Oxy_2"/>
    <property type="match status" value="1"/>
</dbReference>